<dbReference type="InterPro" id="IPR039943">
    <property type="entry name" value="ICOS"/>
</dbReference>
<dbReference type="OrthoDB" id="9403189at2759"/>
<dbReference type="OMA" id="QDKEDCF"/>
<accession>A0A7M4DZY6</accession>
<keyword evidence="9" id="KW-0325">Glycoprotein</keyword>
<evidence type="ECO:0000256" key="2">
    <source>
        <dbReference type="ARBA" id="ARBA00019739"/>
    </source>
</evidence>
<dbReference type="GO" id="GO:0031295">
    <property type="term" value="P:T cell costimulation"/>
    <property type="evidence" value="ECO:0007669"/>
    <property type="project" value="InterPro"/>
</dbReference>
<dbReference type="InterPro" id="IPR013106">
    <property type="entry name" value="Ig_V-set"/>
</dbReference>
<dbReference type="Ensembl" id="ENSCPRT00005002720.1">
    <property type="protein sequence ID" value="ENSCPRP00005002328.1"/>
    <property type="gene ID" value="ENSCPRG00005001703.1"/>
</dbReference>
<name>A0A7M4DZY6_CROPO</name>
<gene>
    <name evidence="15" type="primary">ICOS</name>
</gene>
<keyword evidence="8" id="KW-1015">Disulfide bond</keyword>
<feature type="chain" id="PRO_5029850824" description="Inducible T-cell costimulator" evidence="13">
    <location>
        <begin position="21"/>
        <end position="213"/>
    </location>
</feature>
<evidence type="ECO:0000256" key="1">
    <source>
        <dbReference type="ARBA" id="ARBA00004251"/>
    </source>
</evidence>
<dbReference type="PANTHER" id="PTHR20904:SF0">
    <property type="entry name" value="INDUCIBLE T-CELL COSTIMULATOR"/>
    <property type="match status" value="1"/>
</dbReference>
<evidence type="ECO:0000256" key="7">
    <source>
        <dbReference type="ARBA" id="ARBA00023136"/>
    </source>
</evidence>
<evidence type="ECO:0000256" key="5">
    <source>
        <dbReference type="ARBA" id="ARBA00022729"/>
    </source>
</evidence>
<dbReference type="PANTHER" id="PTHR20904">
    <property type="entry name" value="INDUCIBLE T-CELL COSTIMULATOR ICOS"/>
    <property type="match status" value="1"/>
</dbReference>
<dbReference type="GeneTree" id="ENSGT00390000000801"/>
<dbReference type="GO" id="GO:0005886">
    <property type="term" value="C:plasma membrane"/>
    <property type="evidence" value="ECO:0007669"/>
    <property type="project" value="UniProtKB-SubCell"/>
</dbReference>
<evidence type="ECO:0000313" key="16">
    <source>
        <dbReference type="Proteomes" id="UP000594220"/>
    </source>
</evidence>
<evidence type="ECO:0000256" key="11">
    <source>
        <dbReference type="ARBA" id="ARBA00049688"/>
    </source>
</evidence>
<evidence type="ECO:0000256" key="4">
    <source>
        <dbReference type="ARBA" id="ARBA00022692"/>
    </source>
</evidence>
<keyword evidence="6 12" id="KW-1133">Transmembrane helix</keyword>
<comment type="subcellular location">
    <subcellularLocation>
        <location evidence="1">Cell membrane</location>
        <topology evidence="1">Single-pass type I membrane protein</topology>
    </subcellularLocation>
</comment>
<reference evidence="15" key="1">
    <citation type="submission" date="2025-08" db="UniProtKB">
        <authorList>
            <consortium name="Ensembl"/>
        </authorList>
    </citation>
    <scope>IDENTIFICATION</scope>
</reference>
<keyword evidence="16" id="KW-1185">Reference proteome</keyword>
<keyword evidence="4 12" id="KW-0812">Transmembrane</keyword>
<dbReference type="KEGG" id="cpoo:109323210"/>
<organism evidence="15 16">
    <name type="scientific">Crocodylus porosus</name>
    <name type="common">Saltwater crocodile</name>
    <name type="synonym">Estuarine crocodile</name>
    <dbReference type="NCBI Taxonomy" id="8502"/>
    <lineage>
        <taxon>Eukaryota</taxon>
        <taxon>Metazoa</taxon>
        <taxon>Chordata</taxon>
        <taxon>Craniata</taxon>
        <taxon>Vertebrata</taxon>
        <taxon>Euteleostomi</taxon>
        <taxon>Archelosauria</taxon>
        <taxon>Archosauria</taxon>
        <taxon>Crocodylia</taxon>
        <taxon>Longirostres</taxon>
        <taxon>Crocodylidae</taxon>
        <taxon>Crocodylus</taxon>
    </lineage>
</organism>
<dbReference type="Gene3D" id="2.60.40.10">
    <property type="entry name" value="Immunoglobulins"/>
    <property type="match status" value="1"/>
</dbReference>
<evidence type="ECO:0000256" key="10">
    <source>
        <dbReference type="ARBA" id="ARBA00023319"/>
    </source>
</evidence>
<dbReference type="GO" id="GO:0061470">
    <property type="term" value="P:T follicular helper cell differentiation"/>
    <property type="evidence" value="ECO:0007669"/>
    <property type="project" value="Ensembl"/>
</dbReference>
<evidence type="ECO:0000313" key="15">
    <source>
        <dbReference type="Ensembl" id="ENSCPRP00005002328.1"/>
    </source>
</evidence>
<evidence type="ECO:0000256" key="12">
    <source>
        <dbReference type="SAM" id="Phobius"/>
    </source>
</evidence>
<dbReference type="Pfam" id="PF15910">
    <property type="entry name" value="V-set_2"/>
    <property type="match status" value="1"/>
</dbReference>
<dbReference type="GO" id="GO:0038023">
    <property type="term" value="F:signaling receptor activity"/>
    <property type="evidence" value="ECO:0007669"/>
    <property type="project" value="Ensembl"/>
</dbReference>
<proteinExistence type="predicted"/>
<evidence type="ECO:0000256" key="3">
    <source>
        <dbReference type="ARBA" id="ARBA00022475"/>
    </source>
</evidence>
<evidence type="ECO:0000259" key="14">
    <source>
        <dbReference type="Pfam" id="PF15910"/>
    </source>
</evidence>
<dbReference type="InterPro" id="IPR013783">
    <property type="entry name" value="Ig-like_fold"/>
</dbReference>
<keyword evidence="10" id="KW-0393">Immunoglobulin domain</keyword>
<evidence type="ECO:0000256" key="13">
    <source>
        <dbReference type="SAM" id="SignalP"/>
    </source>
</evidence>
<feature type="signal peptide" evidence="13">
    <location>
        <begin position="1"/>
        <end position="20"/>
    </location>
</feature>
<evidence type="ECO:0000256" key="6">
    <source>
        <dbReference type="ARBA" id="ARBA00022989"/>
    </source>
</evidence>
<dbReference type="GO" id="GO:0098609">
    <property type="term" value="P:cell-cell adhesion"/>
    <property type="evidence" value="ECO:0007669"/>
    <property type="project" value="TreeGrafter"/>
</dbReference>
<sequence>MKSGILTFCLLCFHFETLYGAGQCLSCPLCKDLGQPSFLDPQVKVEFHNGIFQFNISSPKNVTDFSITLLKGRERQTICALHVTEGKAVPENGSSYCEPHYFGSDTSFVLKNLERNHSDIYIYCLQILLPPPYIDCKVDETYLFIHEKEECTLPRFLSWIIIGLTAFFMTSCICCIIACCLRNKTKQCESDSHEYNSEYMPMAAVNAARKPRF</sequence>
<feature type="transmembrane region" description="Helical" evidence="12">
    <location>
        <begin position="156"/>
        <end position="181"/>
    </location>
</feature>
<comment type="subunit">
    <text evidence="11">Homodimer; disulfide-linked. Interacts with ICOSLG. Interacts with PIK3R1. Interacts with TBK1; this interaction is critical for the maturation of T follicular regulatory cells.</text>
</comment>
<dbReference type="AlphaFoldDB" id="A0A7M4DZY6"/>
<evidence type="ECO:0000256" key="8">
    <source>
        <dbReference type="ARBA" id="ARBA00023157"/>
    </source>
</evidence>
<evidence type="ECO:0000256" key="9">
    <source>
        <dbReference type="ARBA" id="ARBA00023180"/>
    </source>
</evidence>
<dbReference type="GO" id="GO:0002517">
    <property type="term" value="P:T cell tolerance induction"/>
    <property type="evidence" value="ECO:0007669"/>
    <property type="project" value="TreeGrafter"/>
</dbReference>
<feature type="domain" description="Immunoglobulin V-set" evidence="14">
    <location>
        <begin position="46"/>
        <end position="148"/>
    </location>
</feature>
<protein>
    <recommendedName>
        <fullName evidence="2">Inducible T-cell costimulator</fullName>
    </recommendedName>
</protein>
<reference evidence="15" key="2">
    <citation type="submission" date="2025-09" db="UniProtKB">
        <authorList>
            <consortium name="Ensembl"/>
        </authorList>
    </citation>
    <scope>IDENTIFICATION</scope>
</reference>
<dbReference type="SMR" id="A0A7M4DZY6"/>
<dbReference type="Proteomes" id="UP000594220">
    <property type="component" value="Unplaced"/>
</dbReference>
<keyword evidence="3" id="KW-1003">Cell membrane</keyword>
<keyword evidence="5 13" id="KW-0732">Signal</keyword>
<keyword evidence="7 12" id="KW-0472">Membrane</keyword>